<comment type="caution">
    <text evidence="1">The sequence shown here is derived from an EMBL/GenBank/DDBJ whole genome shotgun (WGS) entry which is preliminary data.</text>
</comment>
<reference evidence="1 2" key="1">
    <citation type="submission" date="2016-05" db="EMBL/GenBank/DDBJ databases">
        <title>Single-cell genome of chain-forming Candidatus Thiomargarita nelsonii and comparison to other large sulfur-oxidizing bacteria.</title>
        <authorList>
            <person name="Winkel M."/>
            <person name="Salman V."/>
            <person name="Woyke T."/>
            <person name="Schulz-Vogt H."/>
            <person name="Richter M."/>
            <person name="Flood B."/>
            <person name="Bailey J."/>
            <person name="Amann R."/>
            <person name="Mussmann M."/>
        </authorList>
    </citation>
    <scope>NUCLEOTIDE SEQUENCE [LARGE SCALE GENOMIC DNA]</scope>
    <source>
        <strain evidence="1 2">THI036</strain>
    </source>
</reference>
<dbReference type="AlphaFoldDB" id="A0A0A6P0Y4"/>
<protein>
    <recommendedName>
        <fullName evidence="3">Transcriptional regulator</fullName>
    </recommendedName>
</protein>
<keyword evidence="2" id="KW-1185">Reference proteome</keyword>
<proteinExistence type="predicted"/>
<evidence type="ECO:0008006" key="3">
    <source>
        <dbReference type="Google" id="ProtNLM"/>
    </source>
</evidence>
<sequence>MLTSTEKLQQAGFASRVFTEKDLARVFGGTPARRYGLVNKALAKGELIRIRRSVYILAEKYRTIKLSQFFVASRTIYKSYVSFESALSYHGWIPERVTIVISVINKGRTRNFETPLGEFKYVYLPVNALEFLNGVARQTINGQAFFIAKPLRALADYVYDRKIEWMGIDFLLEGLRIEAENLNRLRFDDFKEVLPVFRAKRVRSFLQVSSTTD</sequence>
<evidence type="ECO:0000313" key="2">
    <source>
        <dbReference type="Proteomes" id="UP000076962"/>
    </source>
</evidence>
<dbReference type="Proteomes" id="UP000076962">
    <property type="component" value="Unassembled WGS sequence"/>
</dbReference>
<organism evidence="1 2">
    <name type="scientific">Candidatus Thiomargarita nelsonii</name>
    <dbReference type="NCBI Taxonomy" id="1003181"/>
    <lineage>
        <taxon>Bacteria</taxon>
        <taxon>Pseudomonadati</taxon>
        <taxon>Pseudomonadota</taxon>
        <taxon>Gammaproteobacteria</taxon>
        <taxon>Thiotrichales</taxon>
        <taxon>Thiotrichaceae</taxon>
        <taxon>Thiomargarita</taxon>
    </lineage>
</organism>
<gene>
    <name evidence="1" type="ORF">THIOM_000648</name>
</gene>
<dbReference type="EMBL" id="LUTY01000321">
    <property type="protein sequence ID" value="OAD23519.1"/>
    <property type="molecule type" value="Genomic_DNA"/>
</dbReference>
<name>A0A0A6P0Y4_9GAMM</name>
<evidence type="ECO:0000313" key="1">
    <source>
        <dbReference type="EMBL" id="OAD23519.1"/>
    </source>
</evidence>
<accession>A0A0A6P0Y4</accession>